<sequence length="180" mass="20299">MSKPKRPIPLARLDASKAAQLEEQYKKERRLQKQVLIQQEAAGLIHPKPPVGWVDKKNRAKIPAGPVEPPALLTRTMPTDPAQAMGLTLSRNLWASANPAYVFRDPMYTVSAYKQDYLWDEDEIAVLRANGDLDKRFNRRRDDMDTLCEASVQFKMLGKKIGGESAKSTAKMTQSCHHLV</sequence>
<accession>A0AAW1T437</accession>
<reference evidence="1 2" key="1">
    <citation type="journal article" date="2024" name="Nat. Commun.">
        <title>Phylogenomics reveals the evolutionary origins of lichenization in chlorophyte algae.</title>
        <authorList>
            <person name="Puginier C."/>
            <person name="Libourel C."/>
            <person name="Otte J."/>
            <person name="Skaloud P."/>
            <person name="Haon M."/>
            <person name="Grisel S."/>
            <person name="Petersen M."/>
            <person name="Berrin J.G."/>
            <person name="Delaux P.M."/>
            <person name="Dal Grande F."/>
            <person name="Keller J."/>
        </authorList>
    </citation>
    <scope>NUCLEOTIDE SEQUENCE [LARGE SCALE GENOMIC DNA]</scope>
    <source>
        <strain evidence="1 2">SAG 2523</strain>
    </source>
</reference>
<keyword evidence="2" id="KW-1185">Reference proteome</keyword>
<name>A0AAW1T437_9CHLO</name>
<dbReference type="AlphaFoldDB" id="A0AAW1T437"/>
<protein>
    <submittedName>
        <fullName evidence="1">Uncharacterized protein</fullName>
    </submittedName>
</protein>
<comment type="caution">
    <text evidence="1">The sequence shown here is derived from an EMBL/GenBank/DDBJ whole genome shotgun (WGS) entry which is preliminary data.</text>
</comment>
<evidence type="ECO:0000313" key="2">
    <source>
        <dbReference type="Proteomes" id="UP001485043"/>
    </source>
</evidence>
<dbReference type="EMBL" id="JALJOV010000445">
    <property type="protein sequence ID" value="KAK9863658.1"/>
    <property type="molecule type" value="Genomic_DNA"/>
</dbReference>
<gene>
    <name evidence="1" type="ORF">WJX84_009760</name>
</gene>
<proteinExistence type="predicted"/>
<organism evidence="1 2">
    <name type="scientific">Apatococcus fuscideae</name>
    <dbReference type="NCBI Taxonomy" id="2026836"/>
    <lineage>
        <taxon>Eukaryota</taxon>
        <taxon>Viridiplantae</taxon>
        <taxon>Chlorophyta</taxon>
        <taxon>core chlorophytes</taxon>
        <taxon>Trebouxiophyceae</taxon>
        <taxon>Chlorellales</taxon>
        <taxon>Chlorellaceae</taxon>
        <taxon>Apatococcus</taxon>
    </lineage>
</organism>
<evidence type="ECO:0000313" key="1">
    <source>
        <dbReference type="EMBL" id="KAK9863658.1"/>
    </source>
</evidence>
<dbReference type="Proteomes" id="UP001485043">
    <property type="component" value="Unassembled WGS sequence"/>
</dbReference>